<evidence type="ECO:0000256" key="4">
    <source>
        <dbReference type="ARBA" id="ARBA00023139"/>
    </source>
</evidence>
<evidence type="ECO:0000256" key="6">
    <source>
        <dbReference type="ARBA" id="ARBA00023288"/>
    </source>
</evidence>
<name>A0A3R9ZF28_9RICK</name>
<keyword evidence="7 8" id="KW-0131">Cell cycle</keyword>
<evidence type="ECO:0000256" key="5">
    <source>
        <dbReference type="ARBA" id="ARBA00023237"/>
    </source>
</evidence>
<dbReference type="HAMAP" id="MF_02204">
    <property type="entry name" value="Pal"/>
    <property type="match status" value="1"/>
</dbReference>
<dbReference type="InterPro" id="IPR006665">
    <property type="entry name" value="OmpA-like"/>
</dbReference>
<evidence type="ECO:0000313" key="11">
    <source>
        <dbReference type="Proteomes" id="UP000279470"/>
    </source>
</evidence>
<evidence type="ECO:0000256" key="8">
    <source>
        <dbReference type="HAMAP-Rule" id="MF_02204"/>
    </source>
</evidence>
<keyword evidence="6 8" id="KW-0449">Lipoprotein</keyword>
<gene>
    <name evidence="8 10" type="primary">pal</name>
    <name evidence="10" type="ORF">EIC27_05045</name>
</gene>
<evidence type="ECO:0000259" key="9">
    <source>
        <dbReference type="PROSITE" id="PS51123"/>
    </source>
</evidence>
<evidence type="ECO:0000313" key="10">
    <source>
        <dbReference type="EMBL" id="RST63974.1"/>
    </source>
</evidence>
<dbReference type="PANTHER" id="PTHR30329">
    <property type="entry name" value="STATOR ELEMENT OF FLAGELLAR MOTOR COMPLEX"/>
    <property type="match status" value="1"/>
</dbReference>
<dbReference type="GO" id="GO:0051301">
    <property type="term" value="P:cell division"/>
    <property type="evidence" value="ECO:0007669"/>
    <property type="project" value="UniProtKB-UniRule"/>
</dbReference>
<dbReference type="InterPro" id="IPR039001">
    <property type="entry name" value="Pal"/>
</dbReference>
<comment type="function">
    <text evidence="8">Part of the Tol-Pal system, which plays a role in outer membrane invagination during cell division and is important for maintaining outer membrane integrity.</text>
</comment>
<dbReference type="PROSITE" id="PS51123">
    <property type="entry name" value="OMPA_2"/>
    <property type="match status" value="1"/>
</dbReference>
<dbReference type="InterPro" id="IPR036737">
    <property type="entry name" value="OmpA-like_sf"/>
</dbReference>
<comment type="similarity">
    <text evidence="8">Belongs to the Pal lipoprotein family.</text>
</comment>
<dbReference type="AlphaFoldDB" id="A0A3R9ZF28"/>
<keyword evidence="2 8" id="KW-0732">Signal</keyword>
<dbReference type="RefSeq" id="WP_126045023.1">
    <property type="nucleotide sequence ID" value="NZ_RXFM01000070.1"/>
</dbReference>
<keyword evidence="3 8" id="KW-0472">Membrane</keyword>
<dbReference type="NCBIfam" id="TIGR02802">
    <property type="entry name" value="Pal_lipo"/>
    <property type="match status" value="1"/>
</dbReference>
<reference evidence="11" key="1">
    <citation type="submission" date="2018-11" db="EMBL/GenBank/DDBJ databases">
        <title>Phylogenetic, genomic, and biogeographic characterization of a novel and ubiquitous marine invertebrate-associated Rickettsiales parasite, Candidatus Marinoinvertebrata rohwerii, gen. nov., sp. nov.</title>
        <authorList>
            <person name="Klinges J.G."/>
            <person name="Rosales S.M."/>
            <person name="Mcminds R."/>
            <person name="Shaver E.C."/>
            <person name="Shantz A."/>
            <person name="Peters E.C."/>
            <person name="Burkepile D.E."/>
            <person name="Silliman B.R."/>
            <person name="Vega Thurber R.L."/>
        </authorList>
    </citation>
    <scope>NUCLEOTIDE SEQUENCE [LARGE SCALE GENOMIC DNA]</scope>
    <source>
        <strain evidence="11">a_cerv_44</strain>
    </source>
</reference>
<keyword evidence="5 8" id="KW-0998">Cell outer membrane</keyword>
<dbReference type="PRINTS" id="PR01021">
    <property type="entry name" value="OMPADOMAIN"/>
</dbReference>
<keyword evidence="4 8" id="KW-0564">Palmitate</keyword>
<sequence>MKKILLTICSMALLTGVGCKNKSHQSASDVNSSTLDSIPNSTFEELDKKVGDKVFFAYDNSELSDSAKTILDRQVEFMKEKSHLKFVIEGFCDKRGTVEYNLALGERRANSVKKYLVNHGINPDRLIVISFGKERPAVIGDTEEAYRQNRRAVTVIR</sequence>
<protein>
    <recommendedName>
        <fullName evidence="8">Peptidoglycan-associated lipoprotein</fullName>
        <shortName evidence="8">PAL</shortName>
    </recommendedName>
</protein>
<comment type="caution">
    <text evidence="10">The sequence shown here is derived from an EMBL/GenBank/DDBJ whole genome shotgun (WGS) entry which is preliminary data.</text>
</comment>
<feature type="domain" description="OmpA-like" evidence="9">
    <location>
        <begin position="43"/>
        <end position="157"/>
    </location>
</feature>
<evidence type="ECO:0000256" key="1">
    <source>
        <dbReference type="ARBA" id="ARBA00022618"/>
    </source>
</evidence>
<comment type="subcellular location">
    <subcellularLocation>
        <location evidence="8">Cell outer membrane</location>
        <topology evidence="8">Lipid-anchor</topology>
    </subcellularLocation>
</comment>
<dbReference type="GO" id="GO:0009279">
    <property type="term" value="C:cell outer membrane"/>
    <property type="evidence" value="ECO:0007669"/>
    <property type="project" value="UniProtKB-SubCell"/>
</dbReference>
<dbReference type="PROSITE" id="PS51257">
    <property type="entry name" value="PROKAR_LIPOPROTEIN"/>
    <property type="match status" value="1"/>
</dbReference>
<dbReference type="SUPFAM" id="SSF103088">
    <property type="entry name" value="OmpA-like"/>
    <property type="match status" value="1"/>
</dbReference>
<dbReference type="Pfam" id="PF00691">
    <property type="entry name" value="OmpA"/>
    <property type="match status" value="1"/>
</dbReference>
<dbReference type="Gene3D" id="3.30.1330.60">
    <property type="entry name" value="OmpA-like domain"/>
    <property type="match status" value="1"/>
</dbReference>
<keyword evidence="1 8" id="KW-0132">Cell division</keyword>
<dbReference type="PANTHER" id="PTHR30329:SF21">
    <property type="entry name" value="LIPOPROTEIN YIAD-RELATED"/>
    <property type="match status" value="1"/>
</dbReference>
<dbReference type="CDD" id="cd07185">
    <property type="entry name" value="OmpA_C-like"/>
    <property type="match status" value="1"/>
</dbReference>
<dbReference type="InterPro" id="IPR050330">
    <property type="entry name" value="Bact_OuterMem_StrucFunc"/>
</dbReference>
<evidence type="ECO:0000256" key="3">
    <source>
        <dbReference type="ARBA" id="ARBA00023136"/>
    </source>
</evidence>
<comment type="subunit">
    <text evidence="8">The Tol-Pal system is composed of five core proteins: the inner membrane proteins TolA, TolQ and TolR, the periplasmic protein TolB and the outer membrane protein Pal. They form a network linking the inner and outer membranes and the peptidoglycan layer.</text>
</comment>
<evidence type="ECO:0000256" key="7">
    <source>
        <dbReference type="ARBA" id="ARBA00023306"/>
    </source>
</evidence>
<evidence type="ECO:0000256" key="2">
    <source>
        <dbReference type="ARBA" id="ARBA00022729"/>
    </source>
</evidence>
<organism evidence="10 11">
    <name type="scientific">Candidatus Aquarickettsia rohweri</name>
    <dbReference type="NCBI Taxonomy" id="2602574"/>
    <lineage>
        <taxon>Bacteria</taxon>
        <taxon>Pseudomonadati</taxon>
        <taxon>Pseudomonadota</taxon>
        <taxon>Alphaproteobacteria</taxon>
        <taxon>Rickettsiales</taxon>
        <taxon>Candidatus Midichloriaceae</taxon>
        <taxon>Candidatus Aquarickettsia</taxon>
    </lineage>
</organism>
<dbReference type="Proteomes" id="UP000279470">
    <property type="component" value="Unassembled WGS sequence"/>
</dbReference>
<dbReference type="InterPro" id="IPR006664">
    <property type="entry name" value="OMP_bac"/>
</dbReference>
<proteinExistence type="inferred from homology"/>
<keyword evidence="11" id="KW-1185">Reference proteome</keyword>
<accession>A0A3R9ZF28</accession>
<dbReference type="EMBL" id="RXFM01000070">
    <property type="protein sequence ID" value="RST63974.1"/>
    <property type="molecule type" value="Genomic_DNA"/>
</dbReference>
<dbReference type="OrthoDB" id="9809164at2"/>
<dbReference type="InterPro" id="IPR014169">
    <property type="entry name" value="Pal_lipo_C"/>
</dbReference>